<protein>
    <submittedName>
        <fullName evidence="6">LysR family transcriptional regulator</fullName>
    </submittedName>
</protein>
<dbReference type="GO" id="GO:0003700">
    <property type="term" value="F:DNA-binding transcription factor activity"/>
    <property type="evidence" value="ECO:0007669"/>
    <property type="project" value="InterPro"/>
</dbReference>
<dbReference type="Proteomes" id="UP000294927">
    <property type="component" value="Unassembled WGS sequence"/>
</dbReference>
<dbReference type="AlphaFoldDB" id="A0A4V3FTP8"/>
<keyword evidence="7" id="KW-1185">Reference proteome</keyword>
<dbReference type="Gene3D" id="1.10.10.10">
    <property type="entry name" value="Winged helix-like DNA-binding domain superfamily/Winged helix DNA-binding domain"/>
    <property type="match status" value="1"/>
</dbReference>
<proteinExistence type="inferred from homology"/>
<reference evidence="6 7" key="1">
    <citation type="submission" date="2019-03" db="EMBL/GenBank/DDBJ databases">
        <title>Genomic Encyclopedia of Archaeal and Bacterial Type Strains, Phase II (KMG-II): from individual species to whole genera.</title>
        <authorList>
            <person name="Goeker M."/>
        </authorList>
    </citation>
    <scope>NUCLEOTIDE SEQUENCE [LARGE SCALE GENOMIC DNA]</scope>
    <source>
        <strain evidence="6 7">DSM 45499</strain>
    </source>
</reference>
<feature type="domain" description="HTH lysR-type" evidence="5">
    <location>
        <begin position="1"/>
        <end position="58"/>
    </location>
</feature>
<evidence type="ECO:0000313" key="6">
    <source>
        <dbReference type="EMBL" id="TDV52131.1"/>
    </source>
</evidence>
<dbReference type="InterPro" id="IPR036388">
    <property type="entry name" value="WH-like_DNA-bd_sf"/>
</dbReference>
<keyword evidence="2" id="KW-0805">Transcription regulation</keyword>
<evidence type="ECO:0000313" key="7">
    <source>
        <dbReference type="Proteomes" id="UP000294927"/>
    </source>
</evidence>
<comment type="caution">
    <text evidence="6">The sequence shown here is derived from an EMBL/GenBank/DDBJ whole genome shotgun (WGS) entry which is preliminary data.</text>
</comment>
<dbReference type="OrthoDB" id="4512679at2"/>
<dbReference type="PANTHER" id="PTHR30126">
    <property type="entry name" value="HTH-TYPE TRANSCRIPTIONAL REGULATOR"/>
    <property type="match status" value="1"/>
</dbReference>
<dbReference type="InterPro" id="IPR036390">
    <property type="entry name" value="WH_DNA-bd_sf"/>
</dbReference>
<dbReference type="EMBL" id="SOCP01000005">
    <property type="protein sequence ID" value="TDV52131.1"/>
    <property type="molecule type" value="Genomic_DNA"/>
</dbReference>
<name>A0A4V3FTP8_9PSEU</name>
<comment type="similarity">
    <text evidence="1">Belongs to the LysR transcriptional regulatory family.</text>
</comment>
<evidence type="ECO:0000256" key="1">
    <source>
        <dbReference type="ARBA" id="ARBA00009437"/>
    </source>
</evidence>
<dbReference type="InterPro" id="IPR000847">
    <property type="entry name" value="LysR_HTH_N"/>
</dbReference>
<dbReference type="RefSeq" id="WP_133903533.1">
    <property type="nucleotide sequence ID" value="NZ_SOCP01000005.1"/>
</dbReference>
<dbReference type="PRINTS" id="PR00039">
    <property type="entry name" value="HTHLYSR"/>
</dbReference>
<sequence length="314" mass="33081">MTLTQLSTFVLVARLGSVKAAATALGVSEPAVSQALASLRQQLGDQLVTRAGASMRLTAAGTRLLPIASQMVALGADAEAAVRAGKGAPSQLRVVASGAVMEFVANPLVTAFAEGRSERIDATVGMAAADEMPVLLANRFADAALGPNLMPRPDDEMVSEPVFRTHLVVVAGAGVLPGNPKGWSWLVDQTGTEPSSDSGRLLRRLHVPESRIRVFPNQTAAWAAAAEGTGVAIAPSHLVTGRLRRGELRVVNTACTPTEATWYLTTLSPERRSTAAETFRHYLSTATALRVMREPGAGVPPSKFRPPVYVTLWS</sequence>
<dbReference type="Gene3D" id="3.40.190.290">
    <property type="match status" value="1"/>
</dbReference>
<keyword evidence="4" id="KW-0804">Transcription</keyword>
<dbReference type="PROSITE" id="PS50931">
    <property type="entry name" value="HTH_LYSR"/>
    <property type="match status" value="1"/>
</dbReference>
<evidence type="ECO:0000259" key="5">
    <source>
        <dbReference type="PROSITE" id="PS50931"/>
    </source>
</evidence>
<keyword evidence="3" id="KW-0238">DNA-binding</keyword>
<dbReference type="Pfam" id="PF03466">
    <property type="entry name" value="LysR_substrate"/>
    <property type="match status" value="1"/>
</dbReference>
<dbReference type="SUPFAM" id="SSF46785">
    <property type="entry name" value="Winged helix' DNA-binding domain"/>
    <property type="match status" value="1"/>
</dbReference>
<organism evidence="6 7">
    <name type="scientific">Actinophytocola oryzae</name>
    <dbReference type="NCBI Taxonomy" id="502181"/>
    <lineage>
        <taxon>Bacteria</taxon>
        <taxon>Bacillati</taxon>
        <taxon>Actinomycetota</taxon>
        <taxon>Actinomycetes</taxon>
        <taxon>Pseudonocardiales</taxon>
        <taxon>Pseudonocardiaceae</taxon>
    </lineage>
</organism>
<dbReference type="PANTHER" id="PTHR30126:SF39">
    <property type="entry name" value="HTH-TYPE TRANSCRIPTIONAL REGULATOR CYSL"/>
    <property type="match status" value="1"/>
</dbReference>
<evidence type="ECO:0000256" key="4">
    <source>
        <dbReference type="ARBA" id="ARBA00023163"/>
    </source>
</evidence>
<evidence type="ECO:0000256" key="3">
    <source>
        <dbReference type="ARBA" id="ARBA00023125"/>
    </source>
</evidence>
<accession>A0A4V3FTP8</accession>
<evidence type="ECO:0000256" key="2">
    <source>
        <dbReference type="ARBA" id="ARBA00023015"/>
    </source>
</evidence>
<dbReference type="SUPFAM" id="SSF53850">
    <property type="entry name" value="Periplasmic binding protein-like II"/>
    <property type="match status" value="1"/>
</dbReference>
<gene>
    <name evidence="6" type="ORF">CLV71_105262</name>
</gene>
<dbReference type="GO" id="GO:0000976">
    <property type="term" value="F:transcription cis-regulatory region binding"/>
    <property type="evidence" value="ECO:0007669"/>
    <property type="project" value="TreeGrafter"/>
</dbReference>
<dbReference type="InterPro" id="IPR005119">
    <property type="entry name" value="LysR_subst-bd"/>
</dbReference>
<dbReference type="Pfam" id="PF00126">
    <property type="entry name" value="HTH_1"/>
    <property type="match status" value="1"/>
</dbReference>